<name>A0ACA9RGK8_9GLOM</name>
<dbReference type="EMBL" id="CAJVQC010052780">
    <property type="protein sequence ID" value="CAG8792014.1"/>
    <property type="molecule type" value="Genomic_DNA"/>
</dbReference>
<gene>
    <name evidence="1" type="ORF">RPERSI_LOCUS19328</name>
</gene>
<comment type="caution">
    <text evidence="1">The sequence shown here is derived from an EMBL/GenBank/DDBJ whole genome shotgun (WGS) entry which is preliminary data.</text>
</comment>
<organism evidence="1 2">
    <name type="scientific">Racocetra persica</name>
    <dbReference type="NCBI Taxonomy" id="160502"/>
    <lineage>
        <taxon>Eukaryota</taxon>
        <taxon>Fungi</taxon>
        <taxon>Fungi incertae sedis</taxon>
        <taxon>Mucoromycota</taxon>
        <taxon>Glomeromycotina</taxon>
        <taxon>Glomeromycetes</taxon>
        <taxon>Diversisporales</taxon>
        <taxon>Gigasporaceae</taxon>
        <taxon>Racocetra</taxon>
    </lineage>
</organism>
<feature type="non-terminal residue" evidence="1">
    <location>
        <position position="1"/>
    </location>
</feature>
<protein>
    <submittedName>
        <fullName evidence="1">29616_t:CDS:1</fullName>
    </submittedName>
</protein>
<sequence>HKTSYQRLLRSVQNQRYYRYHKNDILACHHFLRACIEQLEMFIKENRLVPPNPLAYS</sequence>
<keyword evidence="2" id="KW-1185">Reference proteome</keyword>
<evidence type="ECO:0000313" key="2">
    <source>
        <dbReference type="Proteomes" id="UP000789920"/>
    </source>
</evidence>
<reference evidence="1" key="1">
    <citation type="submission" date="2021-06" db="EMBL/GenBank/DDBJ databases">
        <authorList>
            <person name="Kallberg Y."/>
            <person name="Tangrot J."/>
            <person name="Rosling A."/>
        </authorList>
    </citation>
    <scope>NUCLEOTIDE SEQUENCE</scope>
    <source>
        <strain evidence="1">MA461A</strain>
    </source>
</reference>
<evidence type="ECO:0000313" key="1">
    <source>
        <dbReference type="EMBL" id="CAG8792014.1"/>
    </source>
</evidence>
<dbReference type="Proteomes" id="UP000789920">
    <property type="component" value="Unassembled WGS sequence"/>
</dbReference>
<proteinExistence type="predicted"/>
<accession>A0ACA9RGK8</accession>